<reference evidence="8" key="1">
    <citation type="journal article" date="2019" name="Int. J. Syst. Evol. Microbiol.">
        <title>The Global Catalogue of Microorganisms (GCM) 10K type strain sequencing project: providing services to taxonomists for standard genome sequencing and annotation.</title>
        <authorList>
            <consortium name="The Broad Institute Genomics Platform"/>
            <consortium name="The Broad Institute Genome Sequencing Center for Infectious Disease"/>
            <person name="Wu L."/>
            <person name="Ma J."/>
        </authorList>
    </citation>
    <scope>NUCLEOTIDE SEQUENCE [LARGE SCALE GENOMIC DNA]</scope>
    <source>
        <strain evidence="8">CGMCC 1.12989</strain>
    </source>
</reference>
<dbReference type="RefSeq" id="WP_379537818.1">
    <property type="nucleotide sequence ID" value="NZ_JBHSDR010000003.1"/>
</dbReference>
<dbReference type="InterPro" id="IPR001789">
    <property type="entry name" value="Sig_transdc_resp-reg_receiver"/>
</dbReference>
<feature type="domain" description="HTH luxR-type" evidence="5">
    <location>
        <begin position="133"/>
        <end position="198"/>
    </location>
</feature>
<organism evidence="7 8">
    <name type="scientific">Novosphingobium tardum</name>
    <dbReference type="NCBI Taxonomy" id="1538021"/>
    <lineage>
        <taxon>Bacteria</taxon>
        <taxon>Pseudomonadati</taxon>
        <taxon>Pseudomonadota</taxon>
        <taxon>Alphaproteobacteria</taxon>
        <taxon>Sphingomonadales</taxon>
        <taxon>Sphingomonadaceae</taxon>
        <taxon>Novosphingobium</taxon>
    </lineage>
</organism>
<dbReference type="SUPFAM" id="SSF46894">
    <property type="entry name" value="C-terminal effector domain of the bipartite response regulators"/>
    <property type="match status" value="1"/>
</dbReference>
<comment type="caution">
    <text evidence="4">Lacks conserved residue(s) required for the propagation of feature annotation.</text>
</comment>
<proteinExistence type="predicted"/>
<dbReference type="EMBL" id="JBHSDR010000003">
    <property type="protein sequence ID" value="MFC4294365.1"/>
    <property type="molecule type" value="Genomic_DNA"/>
</dbReference>
<dbReference type="PANTHER" id="PTHR44688:SF16">
    <property type="entry name" value="DNA-BINDING TRANSCRIPTIONAL ACTIVATOR DEVR_DOSR"/>
    <property type="match status" value="1"/>
</dbReference>
<protein>
    <submittedName>
        <fullName evidence="7">Response regulator transcription factor</fullName>
    </submittedName>
</protein>
<evidence type="ECO:0000259" key="6">
    <source>
        <dbReference type="PROSITE" id="PS50110"/>
    </source>
</evidence>
<dbReference type="PROSITE" id="PS00622">
    <property type="entry name" value="HTH_LUXR_1"/>
    <property type="match status" value="1"/>
</dbReference>
<keyword evidence="1" id="KW-0805">Transcription regulation</keyword>
<evidence type="ECO:0000313" key="7">
    <source>
        <dbReference type="EMBL" id="MFC4294365.1"/>
    </source>
</evidence>
<dbReference type="PANTHER" id="PTHR44688">
    <property type="entry name" value="DNA-BINDING TRANSCRIPTIONAL ACTIVATOR DEVR_DOSR"/>
    <property type="match status" value="1"/>
</dbReference>
<evidence type="ECO:0000256" key="2">
    <source>
        <dbReference type="ARBA" id="ARBA00023125"/>
    </source>
</evidence>
<keyword evidence="8" id="KW-1185">Reference proteome</keyword>
<dbReference type="CDD" id="cd06170">
    <property type="entry name" value="LuxR_C_like"/>
    <property type="match status" value="1"/>
</dbReference>
<dbReference type="InterPro" id="IPR000792">
    <property type="entry name" value="Tscrpt_reg_LuxR_C"/>
</dbReference>
<gene>
    <name evidence="7" type="ORF">ACFO0A_04750</name>
</gene>
<evidence type="ECO:0000256" key="1">
    <source>
        <dbReference type="ARBA" id="ARBA00023015"/>
    </source>
</evidence>
<comment type="caution">
    <text evidence="7">The sequence shown here is derived from an EMBL/GenBank/DDBJ whole genome shotgun (WGS) entry which is preliminary data.</text>
</comment>
<dbReference type="Gene3D" id="3.40.50.2300">
    <property type="match status" value="1"/>
</dbReference>
<dbReference type="InterPro" id="IPR016032">
    <property type="entry name" value="Sig_transdc_resp-reg_C-effctor"/>
</dbReference>
<sequence length="205" mass="22186">MSRLVIHVLDSDHGRRAGIARQVFALGHHAEVYADPAELAGHAPKDGVVLALEDAAPGGVAGLADLLQRRGHWLAIIATSAAPTIDKAVDAIRQGALDYLALPLATSDLARALTLAEAHVRRDREETTRRVRARSLIESLSRREREVLGLLAEGRSNKEIGRLLGISPRTVEIHRMHALARVGARRSAEGVRLWWEAGEGARKAA</sequence>
<dbReference type="SMART" id="SM00421">
    <property type="entry name" value="HTH_LUXR"/>
    <property type="match status" value="1"/>
</dbReference>
<accession>A0ABV8RNB1</accession>
<evidence type="ECO:0000256" key="3">
    <source>
        <dbReference type="ARBA" id="ARBA00023163"/>
    </source>
</evidence>
<dbReference type="SUPFAM" id="SSF52172">
    <property type="entry name" value="CheY-like"/>
    <property type="match status" value="1"/>
</dbReference>
<evidence type="ECO:0000259" key="5">
    <source>
        <dbReference type="PROSITE" id="PS50043"/>
    </source>
</evidence>
<evidence type="ECO:0000256" key="4">
    <source>
        <dbReference type="PROSITE-ProRule" id="PRU00169"/>
    </source>
</evidence>
<feature type="domain" description="Response regulatory" evidence="6">
    <location>
        <begin position="5"/>
        <end position="117"/>
    </location>
</feature>
<dbReference type="PRINTS" id="PR00038">
    <property type="entry name" value="HTHLUXR"/>
</dbReference>
<keyword evidence="2" id="KW-0238">DNA-binding</keyword>
<name>A0ABV8RNB1_9SPHN</name>
<dbReference type="InterPro" id="IPR036388">
    <property type="entry name" value="WH-like_DNA-bd_sf"/>
</dbReference>
<dbReference type="PROSITE" id="PS50043">
    <property type="entry name" value="HTH_LUXR_2"/>
    <property type="match status" value="1"/>
</dbReference>
<dbReference type="InterPro" id="IPR011006">
    <property type="entry name" value="CheY-like_superfamily"/>
</dbReference>
<dbReference type="Pfam" id="PF00196">
    <property type="entry name" value="GerE"/>
    <property type="match status" value="1"/>
</dbReference>
<keyword evidence="3" id="KW-0804">Transcription</keyword>
<evidence type="ECO:0000313" key="8">
    <source>
        <dbReference type="Proteomes" id="UP001595828"/>
    </source>
</evidence>
<dbReference type="Proteomes" id="UP001595828">
    <property type="component" value="Unassembled WGS sequence"/>
</dbReference>
<dbReference type="PROSITE" id="PS50110">
    <property type="entry name" value="RESPONSE_REGULATORY"/>
    <property type="match status" value="1"/>
</dbReference>
<dbReference type="Gene3D" id="1.10.10.10">
    <property type="entry name" value="Winged helix-like DNA-binding domain superfamily/Winged helix DNA-binding domain"/>
    <property type="match status" value="1"/>
</dbReference>